<dbReference type="Proteomes" id="UP000559598">
    <property type="component" value="Unassembled WGS sequence"/>
</dbReference>
<dbReference type="AlphaFoldDB" id="A0A840DXT2"/>
<proteinExistence type="predicted"/>
<name>A0A840DXT2_9BACL</name>
<reference evidence="1 2" key="1">
    <citation type="submission" date="2020-08" db="EMBL/GenBank/DDBJ databases">
        <title>Genomic Encyclopedia of Type Strains, Phase IV (KMG-IV): sequencing the most valuable type-strain genomes for metagenomic binning, comparative biology and taxonomic classification.</title>
        <authorList>
            <person name="Goeker M."/>
        </authorList>
    </citation>
    <scope>NUCLEOTIDE SEQUENCE [LARGE SCALE GENOMIC DNA]</scope>
    <source>
        <strain evidence="1 2">DSM 17075</strain>
    </source>
</reference>
<dbReference type="RefSeq" id="WP_183184176.1">
    <property type="nucleotide sequence ID" value="NZ_BMNP01000008.1"/>
</dbReference>
<keyword evidence="2" id="KW-1185">Reference proteome</keyword>
<protein>
    <submittedName>
        <fullName evidence="1">Uncharacterized protein</fullName>
    </submittedName>
</protein>
<evidence type="ECO:0000313" key="2">
    <source>
        <dbReference type="Proteomes" id="UP000559598"/>
    </source>
</evidence>
<gene>
    <name evidence="1" type="ORF">GGR02_001609</name>
</gene>
<organism evidence="1 2">
    <name type="scientific">Anoxybacteroides voinovskiense</name>
    <dbReference type="NCBI Taxonomy" id="230470"/>
    <lineage>
        <taxon>Bacteria</taxon>
        <taxon>Bacillati</taxon>
        <taxon>Bacillota</taxon>
        <taxon>Bacilli</taxon>
        <taxon>Bacillales</taxon>
        <taxon>Anoxybacillaceae</taxon>
        <taxon>Anoxybacteroides</taxon>
    </lineage>
</organism>
<sequence length="48" mass="5725">MFKKLFTQKEKGCCDVQIMEVKDDERKEDCCEEEEACCEEKDHKQTCC</sequence>
<accession>A0A840DXT2</accession>
<dbReference type="EMBL" id="JACIDE010000009">
    <property type="protein sequence ID" value="MBB4073846.1"/>
    <property type="molecule type" value="Genomic_DNA"/>
</dbReference>
<comment type="caution">
    <text evidence="1">The sequence shown here is derived from an EMBL/GenBank/DDBJ whole genome shotgun (WGS) entry which is preliminary data.</text>
</comment>
<evidence type="ECO:0000313" key="1">
    <source>
        <dbReference type="EMBL" id="MBB4073846.1"/>
    </source>
</evidence>